<evidence type="ECO:0000256" key="5">
    <source>
        <dbReference type="ARBA" id="ARBA00022989"/>
    </source>
</evidence>
<keyword evidence="5 7" id="KW-1133">Transmembrane helix</keyword>
<dbReference type="InterPro" id="IPR051539">
    <property type="entry name" value="T4SS-coupling_protein"/>
</dbReference>
<dbReference type="PROSITE" id="PS51257">
    <property type="entry name" value="PROKAR_LIPOPROTEIN"/>
    <property type="match status" value="1"/>
</dbReference>
<evidence type="ECO:0000256" key="3">
    <source>
        <dbReference type="ARBA" id="ARBA00022475"/>
    </source>
</evidence>
<keyword evidence="4 7" id="KW-0812">Transmembrane</keyword>
<dbReference type="eggNOG" id="COG3505">
    <property type="taxonomic scope" value="Bacteria"/>
</dbReference>
<comment type="similarity">
    <text evidence="2">Belongs to the VirD4/TraG family.</text>
</comment>
<dbReference type="EMBL" id="CR522871">
    <property type="protein sequence ID" value="CAG37887.1"/>
    <property type="molecule type" value="Genomic_DNA"/>
</dbReference>
<dbReference type="Pfam" id="PF02534">
    <property type="entry name" value="T4SS-DNA_transf"/>
    <property type="match status" value="1"/>
</dbReference>
<gene>
    <name evidence="8" type="ordered locus">DPPB23</name>
</gene>
<dbReference type="Gene3D" id="3.40.50.300">
    <property type="entry name" value="P-loop containing nucleotide triphosphate hydrolases"/>
    <property type="match status" value="1"/>
</dbReference>
<dbReference type="InterPro" id="IPR003688">
    <property type="entry name" value="TraG/VirD4"/>
</dbReference>
<evidence type="ECO:0000256" key="1">
    <source>
        <dbReference type="ARBA" id="ARBA00004651"/>
    </source>
</evidence>
<evidence type="ECO:0000313" key="8">
    <source>
        <dbReference type="EMBL" id="CAG37887.1"/>
    </source>
</evidence>
<dbReference type="GO" id="GO:0005886">
    <property type="term" value="C:plasma membrane"/>
    <property type="evidence" value="ECO:0007669"/>
    <property type="project" value="UniProtKB-SubCell"/>
</dbReference>
<dbReference type="HOGENOM" id="CLU_012039_0_2_7"/>
<accession>Q6AIG0</accession>
<dbReference type="CDD" id="cd01127">
    <property type="entry name" value="TrwB_TraG_TraD_VirD4"/>
    <property type="match status" value="2"/>
</dbReference>
<feature type="transmembrane region" description="Helical" evidence="7">
    <location>
        <begin position="86"/>
        <end position="104"/>
    </location>
</feature>
<dbReference type="KEGG" id="dps:DPPB23"/>
<protein>
    <submittedName>
        <fullName evidence="8">Probable TraG protein, N-terminal part</fullName>
    </submittedName>
</protein>
<dbReference type="PANTHER" id="PTHR37937:SF1">
    <property type="entry name" value="CONJUGATIVE TRANSFER: DNA TRANSPORT"/>
    <property type="match status" value="1"/>
</dbReference>
<evidence type="ECO:0000256" key="6">
    <source>
        <dbReference type="ARBA" id="ARBA00023136"/>
    </source>
</evidence>
<keyword evidence="3" id="KW-1003">Cell membrane</keyword>
<keyword evidence="9" id="KW-1185">Reference proteome</keyword>
<dbReference type="AlphaFoldDB" id="Q6AIG0"/>
<proteinExistence type="inferred from homology"/>
<name>Q6AIG0_DESPS</name>
<reference evidence="8 9" key="1">
    <citation type="journal article" date="2004" name="Environ. Microbiol.">
        <title>The genome of Desulfotalea psychrophila, a sulfate-reducing bacterium from permanently cold Arctic sediments.</title>
        <authorList>
            <person name="Rabus R."/>
            <person name="Ruepp A."/>
            <person name="Frickey T."/>
            <person name="Rattei T."/>
            <person name="Fartmann B."/>
            <person name="Stark M."/>
            <person name="Bauer M."/>
            <person name="Zibat A."/>
            <person name="Lombardot T."/>
            <person name="Becker I."/>
            <person name="Amann J."/>
            <person name="Gellner K."/>
            <person name="Teeling H."/>
            <person name="Leuschner W.D."/>
            <person name="Gloeckner F.-O."/>
            <person name="Lupas A.N."/>
            <person name="Amann R."/>
            <person name="Klenk H.-P."/>
        </authorList>
    </citation>
    <scope>NUCLEOTIDE SEQUENCE [LARGE SCALE GENOMIC DNA]</scope>
    <source>
        <strain evidence="9">DSM 12343 / LSv54</strain>
        <plasmid evidence="9">large</plasmid>
    </source>
</reference>
<feature type="transmembrane region" description="Helical" evidence="7">
    <location>
        <begin position="20"/>
        <end position="44"/>
    </location>
</feature>
<evidence type="ECO:0000256" key="4">
    <source>
        <dbReference type="ARBA" id="ARBA00022692"/>
    </source>
</evidence>
<dbReference type="STRING" id="177439.DPPB23"/>
<dbReference type="SUPFAM" id="SSF52540">
    <property type="entry name" value="P-loop containing nucleoside triphosphate hydrolases"/>
    <property type="match status" value="1"/>
</dbReference>
<dbReference type="InterPro" id="IPR027417">
    <property type="entry name" value="P-loop_NTPase"/>
</dbReference>
<sequence length="477" mass="53744">MKMPQYGLNRKTKSSSYKYIPLIVVCLWFFACSFYCTQQIALLYNYHPYLGGHVYSNLYLPWSCFLWLQDPDLDHNSIIKIIDDGSLYFVFPLILMFSVLLLTGRRGKGRGDLHGTAKWANKKEIKKSGLLGGKGAYVGGWEDRDRSTIYLMHDGPEHILAFAPTRSGKGVGLVLPTLLSWEHSALIFDIKGENYALTSGYRKSLGQKIIRFEPNDTTGSTAKFNPLSEIRINTIHATADAQNIANMICDPEGKGLRDYFDRAAVAFMTGLILHTVATNQDGSLADSVAFITDPRWADDVKDLFSFIIDETDHAKKLLETYPEMAEDTAGKLEKSIKSYAGECLIKASKELSGVISTAISNLSLFRDVIVAGNTSSSDFCFDDIMDGETPSSLYLIIPPSDIDRLQPLIRLFFNMFLRRITERMEFDQGRSIDSHKHRLLIMFDEFTSIGKLEITQKSLAYMAGYGIKFYFIVQDIK</sequence>
<evidence type="ECO:0000256" key="7">
    <source>
        <dbReference type="SAM" id="Phobius"/>
    </source>
</evidence>
<dbReference type="PANTHER" id="PTHR37937">
    <property type="entry name" value="CONJUGATIVE TRANSFER: DNA TRANSPORT"/>
    <property type="match status" value="1"/>
</dbReference>
<keyword evidence="6 7" id="KW-0472">Membrane</keyword>
<dbReference type="Proteomes" id="UP000000602">
    <property type="component" value="Plasmid large"/>
</dbReference>
<evidence type="ECO:0000256" key="2">
    <source>
        <dbReference type="ARBA" id="ARBA00008806"/>
    </source>
</evidence>
<geneLocation type="plasmid" evidence="9">
    <name>large</name>
</geneLocation>
<comment type="subcellular location">
    <subcellularLocation>
        <location evidence="1">Cell membrane</location>
        <topology evidence="1">Multi-pass membrane protein</topology>
    </subcellularLocation>
</comment>
<evidence type="ECO:0000313" key="9">
    <source>
        <dbReference type="Proteomes" id="UP000000602"/>
    </source>
</evidence>
<organism evidence="8 9">
    <name type="scientific">Desulfotalea psychrophila (strain LSv54 / DSM 12343)</name>
    <dbReference type="NCBI Taxonomy" id="177439"/>
    <lineage>
        <taxon>Bacteria</taxon>
        <taxon>Pseudomonadati</taxon>
        <taxon>Thermodesulfobacteriota</taxon>
        <taxon>Desulfobulbia</taxon>
        <taxon>Desulfobulbales</taxon>
        <taxon>Desulfocapsaceae</taxon>
        <taxon>Desulfotalea</taxon>
    </lineage>
</organism>